<dbReference type="AlphaFoldDB" id="A0A9W8XK54"/>
<dbReference type="EMBL" id="JAPEUX010000004">
    <property type="protein sequence ID" value="KAJ4353221.1"/>
    <property type="molecule type" value="Genomic_DNA"/>
</dbReference>
<organism evidence="3 4">
    <name type="scientific">Didymosphaeria variabile</name>
    <dbReference type="NCBI Taxonomy" id="1932322"/>
    <lineage>
        <taxon>Eukaryota</taxon>
        <taxon>Fungi</taxon>
        <taxon>Dikarya</taxon>
        <taxon>Ascomycota</taxon>
        <taxon>Pezizomycotina</taxon>
        <taxon>Dothideomycetes</taxon>
        <taxon>Pleosporomycetidae</taxon>
        <taxon>Pleosporales</taxon>
        <taxon>Massarineae</taxon>
        <taxon>Didymosphaeriaceae</taxon>
        <taxon>Didymosphaeria</taxon>
    </lineage>
</organism>
<keyword evidence="1" id="KW-0175">Coiled coil</keyword>
<feature type="compositionally biased region" description="Polar residues" evidence="2">
    <location>
        <begin position="17"/>
        <end position="35"/>
    </location>
</feature>
<evidence type="ECO:0000313" key="4">
    <source>
        <dbReference type="Proteomes" id="UP001140513"/>
    </source>
</evidence>
<feature type="compositionally biased region" description="Basic and acidic residues" evidence="2">
    <location>
        <begin position="374"/>
        <end position="396"/>
    </location>
</feature>
<sequence length="658" mass="74747">MPPKRSPSLRERPSEILRTNSTKKPPLQRTGSRSSKYAHIGPKVDNKLAPEFIPAESQFQRPKHKRSSLYIRSDEQAQDSESENEDTGLHSDSSGDATLYEYPSDHGSPTPSSYSADYEEDILAHLGGGQSTSAAASPSHHSDNASPSFQSGHSSRTSSRKGTLEHPTSNPAAYARNTDSYKNKMNGPLEYNGSAPSTPGSGHQVSPRPTLLRGQSVKFKDPPEIESRSSLHDRRRGQSLHAKPLLETTFLKSLRDALNITCDDLLDVRDALISGNRMLDFREVLQKQEGFPPDVNGVRHKIVEVIEGMERQYAEDLRHLDGIVEKESGEEVGRYKVRIEEVEEELRIGGEEWRRKERENDSWRAEREGRINELEGRLQESNEERERAKEKLEETSHALSSQAQQLEDVSLTIETQASQIRQLEASLEERPAISVSQDQLQAAFHLHEQDVQKIQHLEEALQVKRVNNALATGTDTPEWHDVFKRERKIRAAQEHEITHLKTSIKKLDTYHVDLEREVRALREYVTLHRDTTQLLQDKLSASKSHAQQWKFEYEQQKEMLDQRDNIEETTLAALREEMHHTISSYQALLPTPDNPDALEVTGLLRKLEAQDHVLKDVTQHLETLKQEKASLETSISQVLKENSDLRHGPPLSPHHHPP</sequence>
<feature type="region of interest" description="Disordered" evidence="2">
    <location>
        <begin position="1"/>
        <end position="240"/>
    </location>
</feature>
<dbReference type="GeneID" id="80908478"/>
<protein>
    <submittedName>
        <fullName evidence="3">Uncharacterized protein</fullName>
    </submittedName>
</protein>
<evidence type="ECO:0000313" key="3">
    <source>
        <dbReference type="EMBL" id="KAJ4353221.1"/>
    </source>
</evidence>
<evidence type="ECO:0000256" key="1">
    <source>
        <dbReference type="SAM" id="Coils"/>
    </source>
</evidence>
<name>A0A9W8XK54_9PLEO</name>
<gene>
    <name evidence="3" type="ORF">N0V89_004948</name>
</gene>
<dbReference type="Proteomes" id="UP001140513">
    <property type="component" value="Unassembled WGS sequence"/>
</dbReference>
<feature type="compositionally biased region" description="Polar residues" evidence="2">
    <location>
        <begin position="149"/>
        <end position="171"/>
    </location>
</feature>
<dbReference type="RefSeq" id="XP_056070995.1">
    <property type="nucleotide sequence ID" value="XM_056213728.1"/>
</dbReference>
<reference evidence="3" key="1">
    <citation type="submission" date="2022-10" db="EMBL/GenBank/DDBJ databases">
        <title>Tapping the CABI collections for fungal endophytes: first genome assemblies for Collariella, Neodidymelliopsis, Ascochyta clinopodiicola, Didymella pomorum, Didymosphaeria variabile, Neocosmospora piperis and Neocucurbitaria cava.</title>
        <authorList>
            <person name="Hill R."/>
        </authorList>
    </citation>
    <scope>NUCLEOTIDE SEQUENCE</scope>
    <source>
        <strain evidence="3">IMI 356815</strain>
    </source>
</reference>
<proteinExistence type="predicted"/>
<evidence type="ECO:0000256" key="2">
    <source>
        <dbReference type="SAM" id="MobiDB-lite"/>
    </source>
</evidence>
<comment type="caution">
    <text evidence="3">The sequence shown here is derived from an EMBL/GenBank/DDBJ whole genome shotgun (WGS) entry which is preliminary data.</text>
</comment>
<feature type="coiled-coil region" evidence="1">
    <location>
        <begin position="607"/>
        <end position="641"/>
    </location>
</feature>
<feature type="compositionally biased region" description="Basic and acidic residues" evidence="2">
    <location>
        <begin position="218"/>
        <end position="232"/>
    </location>
</feature>
<dbReference type="OrthoDB" id="3800240at2759"/>
<accession>A0A9W8XK54</accession>
<feature type="region of interest" description="Disordered" evidence="2">
    <location>
        <begin position="374"/>
        <end position="403"/>
    </location>
</feature>
<feature type="compositionally biased region" description="Low complexity" evidence="2">
    <location>
        <begin position="131"/>
        <end position="148"/>
    </location>
</feature>
<feature type="compositionally biased region" description="Acidic residues" evidence="2">
    <location>
        <begin position="76"/>
        <end position="86"/>
    </location>
</feature>
<keyword evidence="4" id="KW-1185">Reference proteome</keyword>
<feature type="compositionally biased region" description="Polar residues" evidence="2">
    <location>
        <begin position="194"/>
        <end position="204"/>
    </location>
</feature>